<organism evidence="1 2">
    <name type="scientific">Terriglobus roseus</name>
    <dbReference type="NCBI Taxonomy" id="392734"/>
    <lineage>
        <taxon>Bacteria</taxon>
        <taxon>Pseudomonadati</taxon>
        <taxon>Acidobacteriota</taxon>
        <taxon>Terriglobia</taxon>
        <taxon>Terriglobales</taxon>
        <taxon>Acidobacteriaceae</taxon>
        <taxon>Terriglobus</taxon>
    </lineage>
</organism>
<evidence type="ECO:0000313" key="2">
    <source>
        <dbReference type="Proteomes" id="UP000182409"/>
    </source>
</evidence>
<proteinExistence type="predicted"/>
<protein>
    <submittedName>
        <fullName evidence="1">Uncharacterized protein</fullName>
    </submittedName>
</protein>
<evidence type="ECO:0000313" key="1">
    <source>
        <dbReference type="EMBL" id="SEB71016.1"/>
    </source>
</evidence>
<dbReference type="Proteomes" id="UP000182409">
    <property type="component" value="Unassembled WGS sequence"/>
</dbReference>
<sequence length="168" mass="18366">MASMQRFMRAPLATLMVFVCLLFTTGCHVVLVMGYDDVVDHGLNQVQQDTEQFLGQLEADTGTPAASYDNTKTFYIREDAALKTVRTRVQFQPKSTEVLTQIDALTSSLHHLQTLHRSAGPNGPSLEVVELASAPLESEFASIARLQVALRTRLKGVPPNATAPPISK</sequence>
<dbReference type="PROSITE" id="PS51257">
    <property type="entry name" value="PROKAR_LIPOPROTEIN"/>
    <property type="match status" value="1"/>
</dbReference>
<accession>A0A1H4LKD5</accession>
<dbReference type="EMBL" id="FNSD01000001">
    <property type="protein sequence ID" value="SEB71016.1"/>
    <property type="molecule type" value="Genomic_DNA"/>
</dbReference>
<dbReference type="AlphaFoldDB" id="A0A1H4LKD5"/>
<gene>
    <name evidence="1" type="ORF">SAMN05443244_1626</name>
</gene>
<reference evidence="1 2" key="1">
    <citation type="submission" date="2016-10" db="EMBL/GenBank/DDBJ databases">
        <authorList>
            <person name="de Groot N.N."/>
        </authorList>
    </citation>
    <scope>NUCLEOTIDE SEQUENCE [LARGE SCALE GENOMIC DNA]</scope>
    <source>
        <strain evidence="1 2">AB35.6</strain>
    </source>
</reference>
<name>A0A1H4LKD5_9BACT</name>